<protein>
    <submittedName>
        <fullName evidence="5">MBL fold metallo-hydrolase</fullName>
    </submittedName>
</protein>
<name>A0A850EVL3_9BACL</name>
<evidence type="ECO:0000256" key="1">
    <source>
        <dbReference type="ARBA" id="ARBA00034221"/>
    </source>
</evidence>
<dbReference type="Gene3D" id="3.60.15.10">
    <property type="entry name" value="Ribonuclease Z/Hydroxyacylglutathione hydrolase-like"/>
    <property type="match status" value="1"/>
</dbReference>
<dbReference type="PANTHER" id="PTHR42951:SF17">
    <property type="entry name" value="METALLO-BETA-LACTAMASE DOMAIN-CONTAINING PROTEIN"/>
    <property type="match status" value="1"/>
</dbReference>
<organism evidence="5 6">
    <name type="scientific">Paenibacillus agri</name>
    <dbReference type="NCBI Taxonomy" id="2744309"/>
    <lineage>
        <taxon>Bacteria</taxon>
        <taxon>Bacillati</taxon>
        <taxon>Bacillota</taxon>
        <taxon>Bacilli</taxon>
        <taxon>Bacillales</taxon>
        <taxon>Paenibacillaceae</taxon>
        <taxon>Paenibacillus</taxon>
    </lineage>
</organism>
<dbReference type="InterPro" id="IPR036866">
    <property type="entry name" value="RibonucZ/Hydroxyglut_hydro"/>
</dbReference>
<comment type="catalytic activity">
    <reaction evidence="3">
        <text>3',5'-cyclic UMP + H2O = UMP + H(+)</text>
        <dbReference type="Rhea" id="RHEA:70575"/>
        <dbReference type="ChEBI" id="CHEBI:15377"/>
        <dbReference type="ChEBI" id="CHEBI:15378"/>
        <dbReference type="ChEBI" id="CHEBI:57865"/>
        <dbReference type="ChEBI" id="CHEBI:184387"/>
    </reaction>
    <physiologicalReaction direction="left-to-right" evidence="3">
        <dbReference type="Rhea" id="RHEA:70576"/>
    </physiologicalReaction>
</comment>
<proteinExistence type="predicted"/>
<feature type="domain" description="Metallo-beta-lactamase" evidence="4">
    <location>
        <begin position="28"/>
        <end position="235"/>
    </location>
</feature>
<dbReference type="Pfam" id="PF00753">
    <property type="entry name" value="Lactamase_B"/>
    <property type="match status" value="1"/>
</dbReference>
<gene>
    <name evidence="5" type="ORF">HPT30_26670</name>
</gene>
<evidence type="ECO:0000256" key="2">
    <source>
        <dbReference type="ARBA" id="ARBA00034301"/>
    </source>
</evidence>
<dbReference type="EMBL" id="JABWCS010000221">
    <property type="protein sequence ID" value="NUU63940.1"/>
    <property type="molecule type" value="Genomic_DNA"/>
</dbReference>
<dbReference type="CDD" id="cd07721">
    <property type="entry name" value="yflN-like_MBL-fold"/>
    <property type="match status" value="1"/>
</dbReference>
<dbReference type="SMART" id="SM00849">
    <property type="entry name" value="Lactamase_B"/>
    <property type="match status" value="1"/>
</dbReference>
<evidence type="ECO:0000313" key="5">
    <source>
        <dbReference type="EMBL" id="NUU63940.1"/>
    </source>
</evidence>
<keyword evidence="5" id="KW-0378">Hydrolase</keyword>
<dbReference type="AlphaFoldDB" id="A0A850EVL3"/>
<reference evidence="5" key="1">
    <citation type="submission" date="2020-06" db="EMBL/GenBank/DDBJ databases">
        <title>Paenibacillus sp. nov., isolated from soil.</title>
        <authorList>
            <person name="Seo Y.L."/>
        </authorList>
    </citation>
    <scope>NUCLEOTIDE SEQUENCE [LARGE SCALE GENOMIC DNA]</scope>
    <source>
        <strain evidence="5">JW14</strain>
    </source>
</reference>
<comment type="function">
    <text evidence="2">Counteracts the endogenous Pycsar antiviral defense system. Phosphodiesterase that enables metal-dependent hydrolysis of host cyclic nucleotide Pycsar defense signals such as cCMP and cUMP.</text>
</comment>
<comment type="caution">
    <text evidence="5">The sequence shown here is derived from an EMBL/GenBank/DDBJ whole genome shotgun (WGS) entry which is preliminary data.</text>
</comment>
<evidence type="ECO:0000259" key="4">
    <source>
        <dbReference type="SMART" id="SM00849"/>
    </source>
</evidence>
<dbReference type="GO" id="GO:0016787">
    <property type="term" value="F:hydrolase activity"/>
    <property type="evidence" value="ECO:0007669"/>
    <property type="project" value="UniProtKB-KW"/>
</dbReference>
<dbReference type="InterPro" id="IPR050855">
    <property type="entry name" value="NDM-1-like"/>
</dbReference>
<dbReference type="PANTHER" id="PTHR42951">
    <property type="entry name" value="METALLO-BETA-LACTAMASE DOMAIN-CONTAINING"/>
    <property type="match status" value="1"/>
</dbReference>
<sequence>MNFSGMLASGHTELWEVAPRVIGLRTLFVNVAFIELNPSDWILVDTGLGMYAGSVHNTAMERFGKPPRAIILTHGHFDHVGGLKELLEVWDVPVYAHPLELPYLTGKEDYPPADPAVGGGLMSMAAPLYPYRGIDLGTRVVPLPADGSIPGTSEWRWVHSPGHSPGHISLFRDNDKVLIAGDAFLTVKQESAFHVIKQDQEVHGPPAYFTTDWEDAEKSVRQLGLLDPQIVLSGHGAPMHGIELSQQIAHLCRYFKELAVPGQGKYV</sequence>
<dbReference type="SUPFAM" id="SSF56281">
    <property type="entry name" value="Metallo-hydrolase/oxidoreductase"/>
    <property type="match status" value="1"/>
</dbReference>
<dbReference type="InterPro" id="IPR001279">
    <property type="entry name" value="Metallo-B-lactamas"/>
</dbReference>
<evidence type="ECO:0000256" key="3">
    <source>
        <dbReference type="ARBA" id="ARBA00048505"/>
    </source>
</evidence>
<keyword evidence="6" id="KW-1185">Reference proteome</keyword>
<evidence type="ECO:0000313" key="6">
    <source>
        <dbReference type="Proteomes" id="UP000564806"/>
    </source>
</evidence>
<accession>A0A850EVL3</accession>
<comment type="catalytic activity">
    <reaction evidence="1">
        <text>3',5'-cyclic CMP + H2O = CMP + H(+)</text>
        <dbReference type="Rhea" id="RHEA:72675"/>
        <dbReference type="ChEBI" id="CHEBI:15377"/>
        <dbReference type="ChEBI" id="CHEBI:15378"/>
        <dbReference type="ChEBI" id="CHEBI:58003"/>
        <dbReference type="ChEBI" id="CHEBI:60377"/>
    </reaction>
    <physiologicalReaction direction="left-to-right" evidence="1">
        <dbReference type="Rhea" id="RHEA:72676"/>
    </physiologicalReaction>
</comment>
<dbReference type="Proteomes" id="UP000564806">
    <property type="component" value="Unassembled WGS sequence"/>
</dbReference>
<dbReference type="RefSeq" id="WP_175374320.1">
    <property type="nucleotide sequence ID" value="NZ_JABWCS010000221.1"/>
</dbReference>